<comment type="caution">
    <text evidence="2">The sequence shown here is derived from an EMBL/GenBank/DDBJ whole genome shotgun (WGS) entry which is preliminary data.</text>
</comment>
<keyword evidence="3" id="KW-1185">Reference proteome</keyword>
<dbReference type="AlphaFoldDB" id="A0A399SIF0"/>
<keyword evidence="1" id="KW-1133">Transmembrane helix</keyword>
<keyword evidence="1" id="KW-0472">Membrane</keyword>
<name>A0A399SIF0_9BACT</name>
<proteinExistence type="predicted"/>
<evidence type="ECO:0000256" key="1">
    <source>
        <dbReference type="SAM" id="Phobius"/>
    </source>
</evidence>
<reference evidence="3" key="1">
    <citation type="submission" date="2018-08" db="EMBL/GenBank/DDBJ databases">
        <title>Mucilaginibacter sp. MYSH2.</title>
        <authorList>
            <person name="Seo T."/>
        </authorList>
    </citation>
    <scope>NUCLEOTIDE SEQUENCE [LARGE SCALE GENOMIC DNA]</scope>
    <source>
        <strain evidence="3">KIRAN</strain>
    </source>
</reference>
<dbReference type="EMBL" id="QWGE01000001">
    <property type="protein sequence ID" value="RIJ42754.1"/>
    <property type="molecule type" value="Genomic_DNA"/>
</dbReference>
<feature type="transmembrane region" description="Helical" evidence="1">
    <location>
        <begin position="6"/>
        <end position="25"/>
    </location>
</feature>
<protein>
    <submittedName>
        <fullName evidence="2">Uncharacterized protein</fullName>
    </submittedName>
</protein>
<evidence type="ECO:0000313" key="3">
    <source>
        <dbReference type="Proteomes" id="UP000266005"/>
    </source>
</evidence>
<dbReference type="Proteomes" id="UP000266005">
    <property type="component" value="Unassembled WGS sequence"/>
</dbReference>
<keyword evidence="1" id="KW-0812">Transmembrane</keyword>
<gene>
    <name evidence="2" type="ORF">D1627_02590</name>
</gene>
<dbReference type="OrthoDB" id="878746at2"/>
<evidence type="ECO:0000313" key="2">
    <source>
        <dbReference type="EMBL" id="RIJ42754.1"/>
    </source>
</evidence>
<organism evidence="2 3">
    <name type="scientific">Pontibacter oryzae</name>
    <dbReference type="NCBI Taxonomy" id="2304593"/>
    <lineage>
        <taxon>Bacteria</taxon>
        <taxon>Pseudomonadati</taxon>
        <taxon>Bacteroidota</taxon>
        <taxon>Cytophagia</taxon>
        <taxon>Cytophagales</taxon>
        <taxon>Hymenobacteraceae</taxon>
        <taxon>Pontibacter</taxon>
    </lineage>
</organism>
<sequence length="227" mass="26286">MKNDNYTIPFIVCLILFLVVVPLIGQAQYRPAVDIQEWPMGKIVLTSGDTIYGPVTYHHTQEIINIQNEDGTLSAFSPVNVKYFIVQEQPSGKSTTFRSLMWDMDRDYSDFKKPTFFEQLNQGGVVLIMRENYIHTEPENLSAYSAQGFLYDPDSYVPGSEWINHIKPLYYLLLPDGEIITLRNVRKDLYQVFGKKGKQVKKYVKDKRLAYEKPHQLVAIVNYFNSL</sequence>
<accession>A0A399SIF0</accession>
<dbReference type="RefSeq" id="WP_119430636.1">
    <property type="nucleotide sequence ID" value="NZ_QWGE01000001.1"/>
</dbReference>